<evidence type="ECO:0000313" key="3">
    <source>
        <dbReference type="EMBL" id="CAG9826801.1"/>
    </source>
</evidence>
<feature type="coiled-coil region" evidence="1">
    <location>
        <begin position="22"/>
        <end position="180"/>
    </location>
</feature>
<keyword evidence="4" id="KW-1185">Reference proteome</keyword>
<sequence length="907" mass="107980">MDIPDARLLQIDEINLNQSRTNEEEQEYLEDQKRRKEELHALLGDELNDYDESTVNSSMVSGISCSDTENKYLQASNQHEQLQNLYEVRLRELQALREEYKEKTEELTKEINTYKRQMLLMKAELEQIKVSYKNSDDLLVEKTSTLKDLEAVLESKEQQIQNYEKNIQDMQLEIVTYKTTINDLYIQMQDGRNPFNKYNKQFISEEYKNANKEQINRLEELLEEKNQNVKTLEKANLIIEEELNKLRIRDSDNRNTIEVLQRNFDSAQTQSLQLIAELEAVTNEMRHLEERVQNMYENPPRSERSSYDRNSLEQQSEKLRKMLLDKKVHIDTLNVKLRNHDKDIKELLEYRQLKSDVFKKDFQQCDNEDHTKSLIILQYEIQNYRKIIEDKDQQIRNLHSINKENLAKMEGKIFQNKNDINNLSNKYSIPKLDKMTEDLKASYDQIAYLEEQLKIKSTEIEKLLNHQECNKEQELKTELDQLKLLNEKERNNLENEIKKLTHEIEVSSAELKSLKTFNEALVDENVKLKSRCKEEDTSLKDQYLESIKALHEAQSKITSLQETIEELTNLKTITEGESCTYQSKLKEYELKLEDATKDIEELEMDLENTLKQLKEKEETIKNLKEAAKTSKQELKNKMDKNLERTINELKNKEDIIHNLQQTISCLREELDNIKTNKELEINKIITNEECRKCKAYQELIEKDVSVKDKKKEFHVDIQDIGKENLQKIKEADMIALEVKLREEIQDEYFTKLKEIEKKYKQVYASSKDLCKEKVDKLKTQEMKFREDLATILGECTKKIKEYEQDREEIIKEYQDLQNQFEEYKILCVNKERNFKKTIEKFQLNSKQEAEKWRLWSQRLINSCVKVEATNKKTRDRVLFKMGTYDSEVAVIEKSYEKVKELLTKGTK</sequence>
<feature type="region of interest" description="Disordered" evidence="2">
    <location>
        <begin position="292"/>
        <end position="312"/>
    </location>
</feature>
<dbReference type="EMBL" id="OU898276">
    <property type="protein sequence ID" value="CAG9826801.1"/>
    <property type="molecule type" value="Genomic_DNA"/>
</dbReference>
<reference evidence="3" key="1">
    <citation type="submission" date="2022-01" db="EMBL/GenBank/DDBJ databases">
        <authorList>
            <person name="King R."/>
        </authorList>
    </citation>
    <scope>NUCLEOTIDE SEQUENCE</scope>
</reference>
<dbReference type="AlphaFoldDB" id="A0A9N9X6L7"/>
<evidence type="ECO:0000256" key="2">
    <source>
        <dbReference type="SAM" id="MobiDB-lite"/>
    </source>
</evidence>
<gene>
    <name evidence="3" type="ORF">DIABBA_LOCUS885</name>
</gene>
<evidence type="ECO:0000313" key="4">
    <source>
        <dbReference type="Proteomes" id="UP001153709"/>
    </source>
</evidence>
<accession>A0A9N9X6L7</accession>
<proteinExistence type="predicted"/>
<name>A0A9N9X6L7_DIABA</name>
<dbReference type="Proteomes" id="UP001153709">
    <property type="component" value="Chromosome 1"/>
</dbReference>
<protein>
    <submittedName>
        <fullName evidence="3">Uncharacterized protein</fullName>
    </submittedName>
</protein>
<feature type="coiled-coil region" evidence="1">
    <location>
        <begin position="406"/>
        <end position="510"/>
    </location>
</feature>
<feature type="coiled-coil region" evidence="1">
    <location>
        <begin position="792"/>
        <end position="833"/>
    </location>
</feature>
<keyword evidence="1" id="KW-0175">Coiled coil</keyword>
<feature type="compositionally biased region" description="Basic and acidic residues" evidence="2">
    <location>
        <begin position="300"/>
        <end position="312"/>
    </location>
</feature>
<organism evidence="3 4">
    <name type="scientific">Diabrotica balteata</name>
    <name type="common">Banded cucumber beetle</name>
    <dbReference type="NCBI Taxonomy" id="107213"/>
    <lineage>
        <taxon>Eukaryota</taxon>
        <taxon>Metazoa</taxon>
        <taxon>Ecdysozoa</taxon>
        <taxon>Arthropoda</taxon>
        <taxon>Hexapoda</taxon>
        <taxon>Insecta</taxon>
        <taxon>Pterygota</taxon>
        <taxon>Neoptera</taxon>
        <taxon>Endopterygota</taxon>
        <taxon>Coleoptera</taxon>
        <taxon>Polyphaga</taxon>
        <taxon>Cucujiformia</taxon>
        <taxon>Chrysomeloidea</taxon>
        <taxon>Chrysomelidae</taxon>
        <taxon>Galerucinae</taxon>
        <taxon>Diabroticina</taxon>
        <taxon>Diabroticites</taxon>
        <taxon>Diabrotica</taxon>
    </lineage>
</organism>
<feature type="coiled-coil region" evidence="1">
    <location>
        <begin position="550"/>
        <end position="683"/>
    </location>
</feature>
<evidence type="ECO:0000256" key="1">
    <source>
        <dbReference type="SAM" id="Coils"/>
    </source>
</evidence>
<dbReference type="OrthoDB" id="9518664at2759"/>